<dbReference type="EMBL" id="JAHKNG010000003">
    <property type="protein sequence ID" value="MBU3029090.1"/>
    <property type="molecule type" value="Genomic_DNA"/>
</dbReference>
<evidence type="ECO:0000256" key="2">
    <source>
        <dbReference type="ARBA" id="ARBA00022970"/>
    </source>
</evidence>
<keyword evidence="2" id="KW-0813">Transport</keyword>
<feature type="signal peptide" evidence="3">
    <location>
        <begin position="1"/>
        <end position="21"/>
    </location>
</feature>
<gene>
    <name evidence="5" type="ORF">KNW02_03020</name>
</gene>
<evidence type="ECO:0000313" key="6">
    <source>
        <dbReference type="Proteomes" id="UP001166191"/>
    </source>
</evidence>
<protein>
    <submittedName>
        <fullName evidence="5">ABC transporter substrate-binding protein</fullName>
    </submittedName>
</protein>
<keyword evidence="1 3" id="KW-0732">Signal</keyword>
<sequence>MFKGIIGLLAGICLAAPPALAQQAEPQLIRAAVLRVDDPGLPPISRLDIPPEDDGFAGARLAIEDNDTTGRFMGQDFEAEEVTATPETAAAEMDRILGEGVAFVVVLADDATTLALADQAGERAMIFNAAARGDNLRGADCRANTVHVAPSQAMMADALAQFLMWKNWPRWFLIEGSHPQDKALADAFRRSATKFGAKIVEERLYEDTGGARRTDSGHVQVQKQMPVFTQRAAEHDVIVAADEADIFAAYLPYQTWDARPVTGSAGLVPRSWHPAMEAWGGTQFQNRFEKLANRRMREADYQTWLALRMIGEAATRTQSADPAVLKEFMLSDQFDVAGFKGQKLTLRDWDHQLRQPILLTTGNLTASVSPQDQYLHQTSQLDTLGIDRPETECQF</sequence>
<dbReference type="CDD" id="cd06268">
    <property type="entry name" value="PBP1_ABC_transporter_LIVBP-like"/>
    <property type="match status" value="1"/>
</dbReference>
<dbReference type="PANTHER" id="PTHR30483:SF6">
    <property type="entry name" value="PERIPLASMIC BINDING PROTEIN OF ABC TRANSPORTER FOR NATURAL AMINO ACIDS"/>
    <property type="match status" value="1"/>
</dbReference>
<evidence type="ECO:0000259" key="4">
    <source>
        <dbReference type="Pfam" id="PF13458"/>
    </source>
</evidence>
<dbReference type="NCBIfam" id="TIGR03863">
    <property type="entry name" value="PQQ_ABC_bind"/>
    <property type="match status" value="1"/>
</dbReference>
<feature type="domain" description="Leucine-binding protein" evidence="4">
    <location>
        <begin position="56"/>
        <end position="206"/>
    </location>
</feature>
<evidence type="ECO:0000313" key="5">
    <source>
        <dbReference type="EMBL" id="MBU3029090.1"/>
    </source>
</evidence>
<feature type="chain" id="PRO_5045600147" evidence="3">
    <location>
        <begin position="22"/>
        <end position="395"/>
    </location>
</feature>
<keyword evidence="6" id="KW-1185">Reference proteome</keyword>
<dbReference type="InterPro" id="IPR022478">
    <property type="entry name" value="ABC_transptr_sub-bd_PQQ"/>
</dbReference>
<reference evidence="5" key="1">
    <citation type="submission" date="2021-06" db="EMBL/GenBank/DDBJ databases">
        <title>Paracoccus bacterium XHP0099 sp. nov., isolated from the surface waters of the Yellow Sea.</title>
        <authorList>
            <person name="Xue H."/>
            <person name="Zhang D."/>
        </authorList>
    </citation>
    <scope>NUCLEOTIDE SEQUENCE</scope>
    <source>
        <strain evidence="5">XHP0099</strain>
    </source>
</reference>
<dbReference type="InterPro" id="IPR028081">
    <property type="entry name" value="Leu-bd"/>
</dbReference>
<evidence type="ECO:0000256" key="3">
    <source>
        <dbReference type="SAM" id="SignalP"/>
    </source>
</evidence>
<dbReference type="InterPro" id="IPR051010">
    <property type="entry name" value="BCAA_transport"/>
</dbReference>
<accession>A0ABS6AEQ6</accession>
<dbReference type="Pfam" id="PF13458">
    <property type="entry name" value="Peripla_BP_6"/>
    <property type="match status" value="1"/>
</dbReference>
<evidence type="ECO:0000256" key="1">
    <source>
        <dbReference type="ARBA" id="ARBA00022729"/>
    </source>
</evidence>
<dbReference type="Proteomes" id="UP001166191">
    <property type="component" value="Unassembled WGS sequence"/>
</dbReference>
<proteinExistence type="predicted"/>
<dbReference type="RefSeq" id="WP_216031784.1">
    <property type="nucleotide sequence ID" value="NZ_JAHKNG010000003.1"/>
</dbReference>
<comment type="caution">
    <text evidence="5">The sequence shown here is derived from an EMBL/GenBank/DDBJ whole genome shotgun (WGS) entry which is preliminary data.</text>
</comment>
<keyword evidence="2" id="KW-0029">Amino-acid transport</keyword>
<organism evidence="5 6">
    <name type="scientific">Paracoccus marinaquae</name>
    <dbReference type="NCBI Taxonomy" id="2841926"/>
    <lineage>
        <taxon>Bacteria</taxon>
        <taxon>Pseudomonadati</taxon>
        <taxon>Pseudomonadota</taxon>
        <taxon>Alphaproteobacteria</taxon>
        <taxon>Rhodobacterales</taxon>
        <taxon>Paracoccaceae</taxon>
        <taxon>Paracoccus</taxon>
    </lineage>
</organism>
<name>A0ABS6AEQ6_9RHOB</name>
<dbReference type="PANTHER" id="PTHR30483">
    <property type="entry name" value="LEUCINE-SPECIFIC-BINDING PROTEIN"/>
    <property type="match status" value="1"/>
</dbReference>